<evidence type="ECO:0000256" key="1">
    <source>
        <dbReference type="ARBA" id="ARBA00022801"/>
    </source>
</evidence>
<sequence>MPSLIIDTDPGVDDAFALALAVRSPQARVLAVTTVFGNTDLAQTTRNAQRLLALLGREDIPVAAGAARPLVYPSPVEADTVHGDDGLSGRALTLPEPTAPLAEEDAVSLMARLVRESPEPVTLVPIGPLTNIAALFAAHPGVKANVDRVVVMGGGLTGGNVTAAAEFNLWCDPEAAYRVLVEEDVPTVLVPIDLTYQCSVDGAWLDEVRASGPVGAVLEPLTETYRAHYGRVLGYDGTVMHDAVAVAEAVHPGTLTTTPMPITVDTAPGPRRGGTLADRRLIAVDGPGFRTVEVATGTDVAAFRDLLKARLG</sequence>
<comment type="caution">
    <text evidence="4">The sequence shown here is derived from an EMBL/GenBank/DDBJ whole genome shotgun (WGS) entry which is preliminary data.</text>
</comment>
<dbReference type="SUPFAM" id="SSF53590">
    <property type="entry name" value="Nucleoside hydrolase"/>
    <property type="match status" value="1"/>
</dbReference>
<dbReference type="Gene3D" id="3.90.245.10">
    <property type="entry name" value="Ribonucleoside hydrolase-like"/>
    <property type="match status" value="1"/>
</dbReference>
<dbReference type="EMBL" id="MKQR01000021">
    <property type="protein sequence ID" value="OLR91683.1"/>
    <property type="molecule type" value="Genomic_DNA"/>
</dbReference>
<keyword evidence="1 4" id="KW-0378">Hydrolase</keyword>
<name>A0A1Q9LI29_9PSEU</name>
<evidence type="ECO:0000313" key="5">
    <source>
        <dbReference type="Proteomes" id="UP000186040"/>
    </source>
</evidence>
<proteinExistence type="predicted"/>
<evidence type="ECO:0000313" key="4">
    <source>
        <dbReference type="EMBL" id="OLR91683.1"/>
    </source>
</evidence>
<feature type="domain" description="Inosine/uridine-preferring nucleoside hydrolase" evidence="3">
    <location>
        <begin position="4"/>
        <end position="304"/>
    </location>
</feature>
<dbReference type="GO" id="GO:0005829">
    <property type="term" value="C:cytosol"/>
    <property type="evidence" value="ECO:0007669"/>
    <property type="project" value="TreeGrafter"/>
</dbReference>
<dbReference type="CDD" id="cd02651">
    <property type="entry name" value="nuc_hydro_IU_UC_XIUA"/>
    <property type="match status" value="1"/>
</dbReference>
<reference evidence="4 5" key="1">
    <citation type="submission" date="2016-10" db="EMBL/GenBank/DDBJ databases">
        <title>The Draft Genome Sequence of Actinokineospora bangkokensis 44EHWT reveals the biosynthetic pathway of antifungal compounds Thailandins with unusual extender unit butylmalonyl-CoA.</title>
        <authorList>
            <person name="Greule A."/>
            <person name="Intra B."/>
            <person name="Flemming S."/>
            <person name="Rommel M.G."/>
            <person name="Panbangred W."/>
            <person name="Bechthold A."/>
        </authorList>
    </citation>
    <scope>NUCLEOTIDE SEQUENCE [LARGE SCALE GENOMIC DNA]</scope>
    <source>
        <strain evidence="4 5">44EHW</strain>
    </source>
</reference>
<keyword evidence="5" id="KW-1185">Reference proteome</keyword>
<dbReference type="InterPro" id="IPR001910">
    <property type="entry name" value="Inosine/uridine_hydrolase_dom"/>
</dbReference>
<dbReference type="STRING" id="1193682.BJP25_26215"/>
<dbReference type="PANTHER" id="PTHR12304">
    <property type="entry name" value="INOSINE-URIDINE PREFERRING NUCLEOSIDE HYDROLASE"/>
    <property type="match status" value="1"/>
</dbReference>
<dbReference type="GO" id="GO:0008477">
    <property type="term" value="F:purine nucleosidase activity"/>
    <property type="evidence" value="ECO:0007669"/>
    <property type="project" value="TreeGrafter"/>
</dbReference>
<evidence type="ECO:0000259" key="3">
    <source>
        <dbReference type="Pfam" id="PF01156"/>
    </source>
</evidence>
<dbReference type="InterPro" id="IPR036452">
    <property type="entry name" value="Ribo_hydro-like"/>
</dbReference>
<gene>
    <name evidence="4" type="ORF">BJP25_26215</name>
</gene>
<dbReference type="OrthoDB" id="9797882at2"/>
<organism evidence="4 5">
    <name type="scientific">Actinokineospora bangkokensis</name>
    <dbReference type="NCBI Taxonomy" id="1193682"/>
    <lineage>
        <taxon>Bacteria</taxon>
        <taxon>Bacillati</taxon>
        <taxon>Actinomycetota</taxon>
        <taxon>Actinomycetes</taxon>
        <taxon>Pseudonocardiales</taxon>
        <taxon>Pseudonocardiaceae</taxon>
        <taxon>Actinokineospora</taxon>
    </lineage>
</organism>
<dbReference type="Proteomes" id="UP000186040">
    <property type="component" value="Unassembled WGS sequence"/>
</dbReference>
<keyword evidence="2" id="KW-0326">Glycosidase</keyword>
<dbReference type="RefSeq" id="WP_075976753.1">
    <property type="nucleotide sequence ID" value="NZ_MKQR01000021.1"/>
</dbReference>
<dbReference type="Pfam" id="PF01156">
    <property type="entry name" value="IU_nuc_hydro"/>
    <property type="match status" value="1"/>
</dbReference>
<evidence type="ECO:0000256" key="2">
    <source>
        <dbReference type="ARBA" id="ARBA00023295"/>
    </source>
</evidence>
<dbReference type="GO" id="GO:0006152">
    <property type="term" value="P:purine nucleoside catabolic process"/>
    <property type="evidence" value="ECO:0007669"/>
    <property type="project" value="TreeGrafter"/>
</dbReference>
<protein>
    <submittedName>
        <fullName evidence="4">Nucleoside hydrolase</fullName>
    </submittedName>
</protein>
<dbReference type="PANTHER" id="PTHR12304:SF4">
    <property type="entry name" value="URIDINE NUCLEOSIDASE"/>
    <property type="match status" value="1"/>
</dbReference>
<accession>A0A1Q9LI29</accession>
<dbReference type="AlphaFoldDB" id="A0A1Q9LI29"/>
<dbReference type="InterPro" id="IPR023186">
    <property type="entry name" value="IUNH"/>
</dbReference>